<name>A0A1H6UUV1_9FIRM</name>
<dbReference type="SUPFAM" id="SSF51445">
    <property type="entry name" value="(Trans)glycosidases"/>
    <property type="match status" value="1"/>
</dbReference>
<dbReference type="AlphaFoldDB" id="A0A1H6UUV1"/>
<dbReference type="Gene3D" id="2.60.40.1180">
    <property type="entry name" value="Golgi alpha-mannosidase II"/>
    <property type="match status" value="1"/>
</dbReference>
<dbReference type="GO" id="GO:0005975">
    <property type="term" value="P:carbohydrate metabolic process"/>
    <property type="evidence" value="ECO:0007669"/>
    <property type="project" value="InterPro"/>
</dbReference>
<organism evidence="3 4">
    <name type="scientific">Sharpea azabuensis</name>
    <dbReference type="NCBI Taxonomy" id="322505"/>
    <lineage>
        <taxon>Bacteria</taxon>
        <taxon>Bacillati</taxon>
        <taxon>Bacillota</taxon>
        <taxon>Erysipelotrichia</taxon>
        <taxon>Erysipelotrichales</taxon>
        <taxon>Coprobacillaceae</taxon>
        <taxon>Sharpea</taxon>
    </lineage>
</organism>
<sequence>MINENWESEFKTRLLEHYDEMKWLYTELYNDPHAFDYFCEMLHQYYAERSDLLKEWDEARIAVPNWYQGNEMLGMLMYVKQFAGNLKGVKEHLDYIQECGVNYLHLMPLLESPAGRSDGGYAVSNFRKVQPELGTMEDLSDLATECHKKGMSVCLDFVMNHTSEDHEWAKRARAGEKEYQDRYFFFDNWNIPNEFEKTVPQVFPTTAPGNFSWCEEAHKVVMTTFYPYQWDLNYNNPTVFNDMTANMLNLCNHGVDIVRLDAVPYIWKKLGTPCRNLPEVHTLVRLMRMAAEVVCPGTLLLGEVVMEPSKVVPYFGSVEKPECHMLYNVTTMASTWHTVATRDVRLLKHQLGTVFALPKQYTFLNYLRCHDDIGWGLDYDFLGQFGTNEVQHKKFLNDYFTGKLWESNGRGELYNDDPTLGDARLCGTTASLCGIEAAVYEKNDWKLNMSLELDEMLHAFLFTQSGIPVLYSGDEIGQLNDYSYHDDPLKWDDSRYLHRGDLNWDHVAMRNDMNTRQGRLFHALRKLEKIRAAHPVFESDADAWVVETYNDHVLGIGRYYDNEKLIALFNFSEDEQVAWINEDEDYIDLMTGLQRDAKGVNLAGHSFAWLLHSYREKEYNTEAPTPIEKKTKSVDKSSTKAMPEEKKTEVKAEAKPAEKKAEVKAETKPAEKKAEVKAETKPAEKKTEVKAEAKPVEKKTEVKAEAKPAEKMAEVKAETKPVEKKAAVKPAAKKAQPAKKTTRKPAAKKTRKTTKKATTKKATTK</sequence>
<evidence type="ECO:0000256" key="1">
    <source>
        <dbReference type="SAM" id="MobiDB-lite"/>
    </source>
</evidence>
<dbReference type="InterPro" id="IPR017853">
    <property type="entry name" value="GH"/>
</dbReference>
<dbReference type="SUPFAM" id="SSF51011">
    <property type="entry name" value="Glycosyl hydrolase domain"/>
    <property type="match status" value="1"/>
</dbReference>
<dbReference type="RefSeq" id="WP_074732342.1">
    <property type="nucleotide sequence ID" value="NZ_FNYK01000039.1"/>
</dbReference>
<reference evidence="4" key="1">
    <citation type="submission" date="2016-10" db="EMBL/GenBank/DDBJ databases">
        <authorList>
            <person name="Varghese N."/>
        </authorList>
    </citation>
    <scope>NUCLEOTIDE SEQUENCE [LARGE SCALE GENOMIC DNA]</scope>
    <source>
        <strain evidence="4">DSM 20406</strain>
    </source>
</reference>
<dbReference type="Gene3D" id="1.10.1740.10">
    <property type="match status" value="1"/>
</dbReference>
<dbReference type="PANTHER" id="PTHR10357">
    <property type="entry name" value="ALPHA-AMYLASE FAMILY MEMBER"/>
    <property type="match status" value="1"/>
</dbReference>
<evidence type="ECO:0000313" key="3">
    <source>
        <dbReference type="EMBL" id="SEI96139.1"/>
    </source>
</evidence>
<dbReference type="InterPro" id="IPR013780">
    <property type="entry name" value="Glyco_hydro_b"/>
</dbReference>
<dbReference type="STRING" id="322505.SAMN04487836_11317"/>
<dbReference type="SMART" id="SM00642">
    <property type="entry name" value="Aamy"/>
    <property type="match status" value="1"/>
</dbReference>
<dbReference type="PANTHER" id="PTHR10357:SF213">
    <property type="entry name" value="ALPHA AMYLASE CATALYTIC REGION"/>
    <property type="match status" value="1"/>
</dbReference>
<dbReference type="Proteomes" id="UP000183028">
    <property type="component" value="Unassembled WGS sequence"/>
</dbReference>
<proteinExistence type="predicted"/>
<keyword evidence="4" id="KW-1185">Reference proteome</keyword>
<dbReference type="Gene3D" id="3.90.400.10">
    <property type="entry name" value="Oligo-1,6-glucosidase, Domain 2"/>
    <property type="match status" value="1"/>
</dbReference>
<feature type="domain" description="Glycosyl hydrolase family 13 catalytic" evidence="2">
    <location>
        <begin position="76"/>
        <end position="531"/>
    </location>
</feature>
<dbReference type="Gene3D" id="3.20.20.80">
    <property type="entry name" value="Glycosidases"/>
    <property type="match status" value="1"/>
</dbReference>
<dbReference type="CDD" id="cd11324">
    <property type="entry name" value="AmyAc_Amylosucrase"/>
    <property type="match status" value="1"/>
</dbReference>
<dbReference type="Pfam" id="PF00128">
    <property type="entry name" value="Alpha-amylase"/>
    <property type="match status" value="1"/>
</dbReference>
<dbReference type="InterPro" id="IPR045857">
    <property type="entry name" value="O16G_dom_2"/>
</dbReference>
<feature type="region of interest" description="Disordered" evidence="1">
    <location>
        <begin position="622"/>
        <end position="765"/>
    </location>
</feature>
<dbReference type="OrthoDB" id="9805159at2"/>
<dbReference type="InterPro" id="IPR044077">
    <property type="entry name" value="Amylosucrase"/>
</dbReference>
<evidence type="ECO:0000313" key="4">
    <source>
        <dbReference type="Proteomes" id="UP000183028"/>
    </source>
</evidence>
<dbReference type="InterPro" id="IPR006047">
    <property type="entry name" value="GH13_cat_dom"/>
</dbReference>
<evidence type="ECO:0000259" key="2">
    <source>
        <dbReference type="SMART" id="SM00642"/>
    </source>
</evidence>
<accession>A0A1H6UUV1</accession>
<dbReference type="GO" id="GO:0047669">
    <property type="term" value="F:amylosucrase activity"/>
    <property type="evidence" value="ECO:0007669"/>
    <property type="project" value="InterPro"/>
</dbReference>
<gene>
    <name evidence="3" type="ORF">SAMN04487834_103920</name>
</gene>
<dbReference type="EMBL" id="FNYK01000039">
    <property type="protein sequence ID" value="SEI96139.1"/>
    <property type="molecule type" value="Genomic_DNA"/>
</dbReference>
<feature type="compositionally biased region" description="Basic residues" evidence="1">
    <location>
        <begin position="736"/>
        <end position="765"/>
    </location>
</feature>
<protein>
    <submittedName>
        <fullName evidence="3">Amylosucrase</fullName>
    </submittedName>
</protein>
<feature type="compositionally biased region" description="Basic and acidic residues" evidence="1">
    <location>
        <begin position="627"/>
        <end position="726"/>
    </location>
</feature>
<dbReference type="eggNOG" id="COG0366">
    <property type="taxonomic scope" value="Bacteria"/>
</dbReference>